<dbReference type="AlphaFoldDB" id="A0AAW1SKZ3"/>
<dbReference type="Gene3D" id="2.70.160.11">
    <property type="entry name" value="Hnrnp arginine n-methyltransferase1"/>
    <property type="match status" value="1"/>
</dbReference>
<feature type="compositionally biased region" description="Polar residues" evidence="1">
    <location>
        <begin position="59"/>
        <end position="69"/>
    </location>
</feature>
<reference evidence="2 3" key="1">
    <citation type="journal article" date="2024" name="Nat. Commun.">
        <title>Phylogenomics reveals the evolutionary origins of lichenization in chlorophyte algae.</title>
        <authorList>
            <person name="Puginier C."/>
            <person name="Libourel C."/>
            <person name="Otte J."/>
            <person name="Skaloud P."/>
            <person name="Haon M."/>
            <person name="Grisel S."/>
            <person name="Petersen M."/>
            <person name="Berrin J.G."/>
            <person name="Delaux P.M."/>
            <person name="Dal Grande F."/>
            <person name="Keller J."/>
        </authorList>
    </citation>
    <scope>NUCLEOTIDE SEQUENCE [LARGE SCALE GENOMIC DNA]</scope>
    <source>
        <strain evidence="2 3">SAG 2523</strain>
    </source>
</reference>
<evidence type="ECO:0000313" key="3">
    <source>
        <dbReference type="Proteomes" id="UP001485043"/>
    </source>
</evidence>
<accession>A0AAW1SKZ3</accession>
<organism evidence="2 3">
    <name type="scientific">Apatococcus fuscideae</name>
    <dbReference type="NCBI Taxonomy" id="2026836"/>
    <lineage>
        <taxon>Eukaryota</taxon>
        <taxon>Viridiplantae</taxon>
        <taxon>Chlorophyta</taxon>
        <taxon>core chlorophytes</taxon>
        <taxon>Trebouxiophyceae</taxon>
        <taxon>Chlorellales</taxon>
        <taxon>Chlorellaceae</taxon>
        <taxon>Apatococcus</taxon>
    </lineage>
</organism>
<evidence type="ECO:0000256" key="1">
    <source>
        <dbReference type="SAM" id="MobiDB-lite"/>
    </source>
</evidence>
<name>A0AAW1SKZ3_9CHLO</name>
<gene>
    <name evidence="2" type="ORF">WJX84_003191</name>
</gene>
<dbReference type="EMBL" id="JALJOV010001545">
    <property type="protein sequence ID" value="KAK9846217.1"/>
    <property type="molecule type" value="Genomic_DNA"/>
</dbReference>
<comment type="caution">
    <text evidence="2">The sequence shown here is derived from an EMBL/GenBank/DDBJ whole genome shotgun (WGS) entry which is preliminary data.</text>
</comment>
<evidence type="ECO:0000313" key="2">
    <source>
        <dbReference type="EMBL" id="KAK9846217.1"/>
    </source>
</evidence>
<keyword evidence="3" id="KW-1185">Reference proteome</keyword>
<protein>
    <submittedName>
        <fullName evidence="2">Uncharacterized protein</fullName>
    </submittedName>
</protein>
<proteinExistence type="predicted"/>
<feature type="region of interest" description="Disordered" evidence="1">
    <location>
        <begin position="30"/>
        <end position="81"/>
    </location>
</feature>
<sequence length="211" mass="23295">MFSASKVFQGARPGFIFTVGQHGVGYYPDRHSPSSSVRPAPFLSPGSASPGANSRVPAGNSSAPVSGQDNARADAEHGTSRPRHYWGQALQYLDRSLPVEPGQRVMLLAKRDGSSVRFNLRAGKGEWVGRAPWKVEWGGGASVENPHFQRVHYCELLVRDFLMRVKSQRFPTIEKDLKMVLAHCGSLILDPASLSEVYHEMAMTHRPLCFH</sequence>
<dbReference type="Proteomes" id="UP001485043">
    <property type="component" value="Unassembled WGS sequence"/>
</dbReference>